<evidence type="ECO:0000313" key="2">
    <source>
        <dbReference type="Proteomes" id="UP000507962"/>
    </source>
</evidence>
<dbReference type="EMBL" id="CAADHO010000007">
    <property type="protein sequence ID" value="VFQ45931.1"/>
    <property type="molecule type" value="Genomic_DNA"/>
</dbReference>
<dbReference type="AlphaFoldDB" id="A0A4U8YQ32"/>
<accession>A0A4U8YQ32</accession>
<evidence type="ECO:0000313" key="1">
    <source>
        <dbReference type="EMBL" id="VFQ45931.1"/>
    </source>
</evidence>
<gene>
    <name evidence="1" type="ORF">MSL71_35940</name>
</gene>
<dbReference type="Proteomes" id="UP000507962">
    <property type="component" value="Unassembled WGS sequence"/>
</dbReference>
<organism evidence="1 2">
    <name type="scientific">Desulfoluna butyratoxydans</name>
    <dbReference type="NCBI Taxonomy" id="231438"/>
    <lineage>
        <taxon>Bacteria</taxon>
        <taxon>Pseudomonadati</taxon>
        <taxon>Thermodesulfobacteriota</taxon>
        <taxon>Desulfobacteria</taxon>
        <taxon>Desulfobacterales</taxon>
        <taxon>Desulfolunaceae</taxon>
        <taxon>Desulfoluna</taxon>
    </lineage>
</organism>
<sequence>MNHSLPFSFAHPIHFCYSPSFFAGAIPDGRISHALSPRSKAPAKKNSKNVYPEIDKSSWLTGHAI</sequence>
<proteinExistence type="predicted"/>
<protein>
    <submittedName>
        <fullName evidence="1">Uncharacterized protein</fullName>
    </submittedName>
</protein>
<reference evidence="1 2" key="1">
    <citation type="submission" date="2019-03" db="EMBL/GenBank/DDBJ databases">
        <authorList>
            <person name="Nijsse B."/>
        </authorList>
    </citation>
    <scope>NUCLEOTIDE SEQUENCE [LARGE SCALE GENOMIC DNA]</scope>
    <source>
        <strain evidence="1">Desulfoluna butyratoxydans MSL71</strain>
    </source>
</reference>
<name>A0A4U8YQ32_9BACT</name>
<dbReference type="RefSeq" id="WP_180143068.1">
    <property type="nucleotide sequence ID" value="NZ_CAADHO010000007.1"/>
</dbReference>
<keyword evidence="2" id="KW-1185">Reference proteome</keyword>